<dbReference type="EMBL" id="JAKFHA010000005">
    <property type="protein sequence ID" value="MCF2527868.1"/>
    <property type="molecule type" value="Genomic_DNA"/>
</dbReference>
<dbReference type="Pfam" id="PF13560">
    <property type="entry name" value="HTH_31"/>
    <property type="match status" value="1"/>
</dbReference>
<gene>
    <name evidence="2" type="ORF">LZ495_11650</name>
</gene>
<dbReference type="GO" id="GO:0003677">
    <property type="term" value="F:DNA binding"/>
    <property type="evidence" value="ECO:0007669"/>
    <property type="project" value="InterPro"/>
</dbReference>
<dbReference type="Gene3D" id="1.10.260.40">
    <property type="entry name" value="lambda repressor-like DNA-binding domains"/>
    <property type="match status" value="1"/>
</dbReference>
<dbReference type="PROSITE" id="PS50943">
    <property type="entry name" value="HTH_CROC1"/>
    <property type="match status" value="1"/>
</dbReference>
<dbReference type="Pfam" id="PF19054">
    <property type="entry name" value="DUF5753"/>
    <property type="match status" value="1"/>
</dbReference>
<comment type="caution">
    <text evidence="2">The sequence shown here is derived from an EMBL/GenBank/DDBJ whole genome shotgun (WGS) entry which is preliminary data.</text>
</comment>
<evidence type="ECO:0000313" key="3">
    <source>
        <dbReference type="Proteomes" id="UP001165378"/>
    </source>
</evidence>
<sequence>MGADQHTLKRQRLGRELRQVRLDQGLTLRQVAARMKMDGNKLGRMELAKAYVEPHDLHRLCDIYDVTPDQRHAWELLLVGKRPQHWWRSYADIMSAAYTEFVALENDAVEAIEYAPMVMSGLLQTSEYATMLLSTGARALGLEQAEALGAVRLARQQRLSTEPSLKFHCVVNEVALGFDLGEPEVLREQLEHLARVAKQDNVTIQVLPLSAGRMALQPVPFTVLKFGDEADPDVASSEDLGGTILYESEREVRRCNRLFDQISRAALTPDDSMMLLHARLEEGNGS</sequence>
<feature type="domain" description="HTH cro/C1-type" evidence="1">
    <location>
        <begin position="17"/>
        <end position="71"/>
    </location>
</feature>
<accession>A0AA41PY28</accession>
<organism evidence="2 3">
    <name type="scientific">Yinghuangia soli</name>
    <dbReference type="NCBI Taxonomy" id="2908204"/>
    <lineage>
        <taxon>Bacteria</taxon>
        <taxon>Bacillati</taxon>
        <taxon>Actinomycetota</taxon>
        <taxon>Actinomycetes</taxon>
        <taxon>Kitasatosporales</taxon>
        <taxon>Streptomycetaceae</taxon>
        <taxon>Yinghuangia</taxon>
    </lineage>
</organism>
<proteinExistence type="predicted"/>
<name>A0AA41PY28_9ACTN</name>
<dbReference type="SUPFAM" id="SSF47413">
    <property type="entry name" value="lambda repressor-like DNA-binding domains"/>
    <property type="match status" value="1"/>
</dbReference>
<dbReference type="InterPro" id="IPR043917">
    <property type="entry name" value="DUF5753"/>
</dbReference>
<keyword evidence="3" id="KW-1185">Reference proteome</keyword>
<protein>
    <submittedName>
        <fullName evidence="2">Helix-turn-helix domain-containing protein</fullName>
    </submittedName>
</protein>
<evidence type="ECO:0000313" key="2">
    <source>
        <dbReference type="EMBL" id="MCF2527868.1"/>
    </source>
</evidence>
<dbReference type="Proteomes" id="UP001165378">
    <property type="component" value="Unassembled WGS sequence"/>
</dbReference>
<reference evidence="2" key="1">
    <citation type="submission" date="2022-01" db="EMBL/GenBank/DDBJ databases">
        <title>Genome-Based Taxonomic Classification of the Phylum Actinobacteria.</title>
        <authorList>
            <person name="Gao Y."/>
        </authorList>
    </citation>
    <scope>NUCLEOTIDE SEQUENCE</scope>
    <source>
        <strain evidence="2">KLBMP 8922</strain>
    </source>
</reference>
<dbReference type="InterPro" id="IPR001387">
    <property type="entry name" value="Cro/C1-type_HTH"/>
</dbReference>
<dbReference type="RefSeq" id="WP_235052038.1">
    <property type="nucleotide sequence ID" value="NZ_JAKFHA010000005.1"/>
</dbReference>
<evidence type="ECO:0000259" key="1">
    <source>
        <dbReference type="PROSITE" id="PS50943"/>
    </source>
</evidence>
<dbReference type="CDD" id="cd00093">
    <property type="entry name" value="HTH_XRE"/>
    <property type="match status" value="1"/>
</dbReference>
<dbReference type="SMART" id="SM00530">
    <property type="entry name" value="HTH_XRE"/>
    <property type="match status" value="1"/>
</dbReference>
<dbReference type="AlphaFoldDB" id="A0AA41PY28"/>
<dbReference type="InterPro" id="IPR010982">
    <property type="entry name" value="Lambda_DNA-bd_dom_sf"/>
</dbReference>